<dbReference type="InterPro" id="IPR036747">
    <property type="entry name" value="ASF1-like_sf"/>
</dbReference>
<keyword evidence="4" id="KW-0804">Transcription</keyword>
<evidence type="ECO:0000256" key="3">
    <source>
        <dbReference type="ARBA" id="ARBA00023015"/>
    </source>
</evidence>
<feature type="compositionally biased region" description="Polar residues" evidence="7">
    <location>
        <begin position="203"/>
        <end position="213"/>
    </location>
</feature>
<dbReference type="GO" id="GO:0006335">
    <property type="term" value="P:DNA replication-dependent chromatin assembly"/>
    <property type="evidence" value="ECO:0007669"/>
    <property type="project" value="TreeGrafter"/>
</dbReference>
<dbReference type="Pfam" id="PF04729">
    <property type="entry name" value="ASF1_hist_chap"/>
    <property type="match status" value="1"/>
</dbReference>
<evidence type="ECO:0000313" key="8">
    <source>
        <dbReference type="EMBL" id="KAK9836656.1"/>
    </source>
</evidence>
<feature type="compositionally biased region" description="Polar residues" evidence="7">
    <location>
        <begin position="167"/>
        <end position="189"/>
    </location>
</feature>
<protein>
    <submittedName>
        <fullName evidence="8">Uncharacterized protein</fullName>
    </submittedName>
</protein>
<dbReference type="InterPro" id="IPR006818">
    <property type="entry name" value="ASF1-like"/>
</dbReference>
<dbReference type="PANTHER" id="PTHR12040:SF0">
    <property type="entry name" value="HISTONE CHAPERONE ASF1"/>
    <property type="match status" value="1"/>
</dbReference>
<evidence type="ECO:0000256" key="6">
    <source>
        <dbReference type="ARBA" id="ARBA00023242"/>
    </source>
</evidence>
<evidence type="ECO:0000256" key="7">
    <source>
        <dbReference type="SAM" id="MobiDB-lite"/>
    </source>
</evidence>
<feature type="region of interest" description="Disordered" evidence="7">
    <location>
        <begin position="150"/>
        <end position="213"/>
    </location>
</feature>
<reference evidence="8 9" key="1">
    <citation type="journal article" date="2024" name="Nat. Commun.">
        <title>Phylogenomics reveals the evolutionary origins of lichenization in chlorophyte algae.</title>
        <authorList>
            <person name="Puginier C."/>
            <person name="Libourel C."/>
            <person name="Otte J."/>
            <person name="Skaloud P."/>
            <person name="Haon M."/>
            <person name="Grisel S."/>
            <person name="Petersen M."/>
            <person name="Berrin J.G."/>
            <person name="Delaux P.M."/>
            <person name="Dal Grande F."/>
            <person name="Keller J."/>
        </authorList>
    </citation>
    <scope>NUCLEOTIDE SEQUENCE [LARGE SCALE GENOMIC DNA]</scope>
    <source>
        <strain evidence="8 9">SAG 2145</strain>
    </source>
</reference>
<dbReference type="GO" id="GO:0005634">
    <property type="term" value="C:nucleus"/>
    <property type="evidence" value="ECO:0007669"/>
    <property type="project" value="UniProtKB-SubCell"/>
</dbReference>
<dbReference type="Proteomes" id="UP001438707">
    <property type="component" value="Unassembled WGS sequence"/>
</dbReference>
<accession>A0AAW1RSA9</accession>
<evidence type="ECO:0000313" key="9">
    <source>
        <dbReference type="Proteomes" id="UP001438707"/>
    </source>
</evidence>
<dbReference type="Gene3D" id="2.60.40.1490">
    <property type="entry name" value="Histone chaperone ASF1-like"/>
    <property type="match status" value="1"/>
</dbReference>
<name>A0AAW1RSA9_9CHLO</name>
<dbReference type="AlphaFoldDB" id="A0AAW1RSA9"/>
<dbReference type="PANTHER" id="PTHR12040">
    <property type="entry name" value="ANTI-SILENCING PROTEIN 1"/>
    <property type="match status" value="1"/>
</dbReference>
<organism evidence="8 9">
    <name type="scientific">Apatococcus lobatus</name>
    <dbReference type="NCBI Taxonomy" id="904363"/>
    <lineage>
        <taxon>Eukaryota</taxon>
        <taxon>Viridiplantae</taxon>
        <taxon>Chlorophyta</taxon>
        <taxon>core chlorophytes</taxon>
        <taxon>Trebouxiophyceae</taxon>
        <taxon>Chlorellales</taxon>
        <taxon>Chlorellaceae</taxon>
        <taxon>Apatococcus</taxon>
    </lineage>
</organism>
<dbReference type="SUPFAM" id="SSF101546">
    <property type="entry name" value="ASF1-like"/>
    <property type="match status" value="1"/>
</dbReference>
<keyword evidence="6" id="KW-0539">Nucleus</keyword>
<evidence type="ECO:0000256" key="1">
    <source>
        <dbReference type="ARBA" id="ARBA00004123"/>
    </source>
</evidence>
<keyword evidence="5" id="KW-0143">Chaperone</keyword>
<comment type="subcellular location">
    <subcellularLocation>
        <location evidence="1">Nucleus</location>
    </subcellularLocation>
</comment>
<evidence type="ECO:0000256" key="5">
    <source>
        <dbReference type="ARBA" id="ARBA00023186"/>
    </source>
</evidence>
<comment type="caution">
    <text evidence="8">The sequence shown here is derived from an EMBL/GenBank/DDBJ whole genome shotgun (WGS) entry which is preliminary data.</text>
</comment>
<evidence type="ECO:0000256" key="4">
    <source>
        <dbReference type="ARBA" id="ARBA00023163"/>
    </source>
</evidence>
<gene>
    <name evidence="8" type="ORF">WJX74_005406</name>
</gene>
<dbReference type="GO" id="GO:0031567">
    <property type="term" value="P:mitotic cell size control checkpoint signaling"/>
    <property type="evidence" value="ECO:0007669"/>
    <property type="project" value="UniProtKB-ARBA"/>
</dbReference>
<keyword evidence="3" id="KW-0805">Transcription regulation</keyword>
<proteinExistence type="inferred from homology"/>
<evidence type="ECO:0000256" key="2">
    <source>
        <dbReference type="ARBA" id="ARBA00006051"/>
    </source>
</evidence>
<dbReference type="GO" id="GO:0000785">
    <property type="term" value="C:chromatin"/>
    <property type="evidence" value="ECO:0007669"/>
    <property type="project" value="TreeGrafter"/>
</dbReference>
<comment type="similarity">
    <text evidence="2">Belongs to the ASF1 family.</text>
</comment>
<dbReference type="GO" id="GO:0042393">
    <property type="term" value="F:histone binding"/>
    <property type="evidence" value="ECO:0007669"/>
    <property type="project" value="TreeGrafter"/>
</dbReference>
<sequence length="213" mass="24049">MTAINVTSVSVLDNPSLFTNPLQFEIQYECLFDLKDDLEWKLIYVGSAESEKYDQVLDSVLVGPVYPGSYRFVFQADPPDHAKLPPDDLVGVTVMLLTCSYRSKEFIRIGYYVNNEYWEEDLRENPPDKPQIDRLCRNILADKPRVTKFPVDFDSPEAANPEDASPEETQNAVESAQLDGTSQSPMSADQQDEEDLLAEPEVQGQQISAEMES</sequence>
<dbReference type="EMBL" id="JALJOS010000007">
    <property type="protein sequence ID" value="KAK9836656.1"/>
    <property type="molecule type" value="Genomic_DNA"/>
</dbReference>
<dbReference type="GO" id="GO:0010091">
    <property type="term" value="P:trichome branching"/>
    <property type="evidence" value="ECO:0007669"/>
    <property type="project" value="UniProtKB-ARBA"/>
</dbReference>
<dbReference type="FunFam" id="2.60.40.1490:FF:000001">
    <property type="entry name" value="Histone chaperone ASF1"/>
    <property type="match status" value="1"/>
</dbReference>
<keyword evidence="9" id="KW-1185">Reference proteome</keyword>